<evidence type="ECO:0000259" key="9">
    <source>
        <dbReference type="Pfam" id="PF26540"/>
    </source>
</evidence>
<comment type="function">
    <text evidence="7">Converts 2C-methyl-D-erythritol 2,4-cyclodiphosphate (ME-2,4cPP) into 1-hydroxy-2-methyl-2-(E)-butenyl 4-diphosphate.</text>
</comment>
<keyword evidence="6 7" id="KW-0414">Isoprene biosynthesis</keyword>
<dbReference type="GO" id="GO:0046429">
    <property type="term" value="F:4-hydroxy-3-methylbut-2-en-1-yl diphosphate synthase activity (ferredoxin)"/>
    <property type="evidence" value="ECO:0007669"/>
    <property type="project" value="UniProtKB-UniRule"/>
</dbReference>
<evidence type="ECO:0000256" key="1">
    <source>
        <dbReference type="ARBA" id="ARBA00022485"/>
    </source>
</evidence>
<comment type="caution">
    <text evidence="10">The sequence shown here is derived from an EMBL/GenBank/DDBJ whole genome shotgun (WGS) entry which is preliminary data.</text>
</comment>
<dbReference type="STRING" id="1123392.GCA_000376425_01576"/>
<feature type="domain" description="IspG TIM-barrel" evidence="8">
    <location>
        <begin position="10"/>
        <end position="280"/>
    </location>
</feature>
<dbReference type="InterPro" id="IPR004588">
    <property type="entry name" value="IspG_bac-typ"/>
</dbReference>
<keyword evidence="1 7" id="KW-0004">4Fe-4S</keyword>
<evidence type="ECO:0000256" key="3">
    <source>
        <dbReference type="ARBA" id="ARBA00023002"/>
    </source>
</evidence>
<dbReference type="RefSeq" id="WP_059751436.1">
    <property type="nucleotide sequence ID" value="NZ_LDUG01000006.1"/>
</dbReference>
<evidence type="ECO:0000313" key="11">
    <source>
        <dbReference type="Proteomes" id="UP000064243"/>
    </source>
</evidence>
<dbReference type="InterPro" id="IPR058579">
    <property type="entry name" value="IspG_C"/>
</dbReference>
<dbReference type="NCBIfam" id="NF001540">
    <property type="entry name" value="PRK00366.1"/>
    <property type="match status" value="1"/>
</dbReference>
<dbReference type="GO" id="GO:0019288">
    <property type="term" value="P:isopentenyl diphosphate biosynthetic process, methylerythritol 4-phosphate pathway"/>
    <property type="evidence" value="ECO:0007669"/>
    <property type="project" value="UniProtKB-UniRule"/>
</dbReference>
<dbReference type="GO" id="GO:0051539">
    <property type="term" value="F:4 iron, 4 sulfur cluster binding"/>
    <property type="evidence" value="ECO:0007669"/>
    <property type="project" value="UniProtKB-UniRule"/>
</dbReference>
<dbReference type="Pfam" id="PF04551">
    <property type="entry name" value="GcpE"/>
    <property type="match status" value="1"/>
</dbReference>
<feature type="binding site" evidence="7">
    <location>
        <position position="352"/>
    </location>
    <ligand>
        <name>[4Fe-4S] cluster</name>
        <dbReference type="ChEBI" id="CHEBI:49883"/>
    </ligand>
</feature>
<protein>
    <recommendedName>
        <fullName evidence="7">4-hydroxy-3-methylbut-2-en-1-yl diphosphate synthase (flavodoxin)</fullName>
        <ecNumber evidence="7">1.17.7.3</ecNumber>
    </recommendedName>
    <alternativeName>
        <fullName evidence="7">1-hydroxy-2-methyl-2-(E)-butenyl 4-diphosphate synthase</fullName>
    </alternativeName>
</protein>
<gene>
    <name evidence="7 10" type="primary">ispG</name>
    <name evidence="10" type="ORF">ABW22_01880</name>
</gene>
<dbReference type="EC" id="1.17.7.3" evidence="7"/>
<keyword evidence="4 7" id="KW-0408">Iron</keyword>
<comment type="cofactor">
    <cofactor evidence="7">
        <name>[4Fe-4S] cluster</name>
        <dbReference type="ChEBI" id="CHEBI:49883"/>
    </cofactor>
    <text evidence="7">Binds 1 [4Fe-4S] cluster.</text>
</comment>
<dbReference type="PANTHER" id="PTHR30454">
    <property type="entry name" value="4-HYDROXY-3-METHYLBUT-2-EN-1-YL DIPHOSPHATE SYNTHASE"/>
    <property type="match status" value="1"/>
</dbReference>
<reference evidence="10 11" key="1">
    <citation type="journal article" date="2015" name="Appl. Environ. Microbiol.">
        <title>Aerobic and Anaerobic Thiosulfate Oxidation by a Cold-Adapted, Subglacial Chemoautotroph.</title>
        <authorList>
            <person name="Harrold Z.R."/>
            <person name="Skidmore M.L."/>
            <person name="Hamilton T.L."/>
            <person name="Desch L."/>
            <person name="Amada K."/>
            <person name="van Gelder W."/>
            <person name="Glover K."/>
            <person name="Roden E.E."/>
            <person name="Boyd E.S."/>
        </authorList>
    </citation>
    <scope>NUCLEOTIDE SEQUENCE [LARGE SCALE GENOMIC DNA]</scope>
    <source>
        <strain evidence="10 11">RG</strain>
    </source>
</reference>
<dbReference type="Pfam" id="PF26540">
    <property type="entry name" value="GcpE_C"/>
    <property type="match status" value="1"/>
</dbReference>
<evidence type="ECO:0000256" key="4">
    <source>
        <dbReference type="ARBA" id="ARBA00023004"/>
    </source>
</evidence>
<evidence type="ECO:0000256" key="6">
    <source>
        <dbReference type="ARBA" id="ARBA00023229"/>
    </source>
</evidence>
<proteinExistence type="inferred from homology"/>
<dbReference type="PIRSF" id="PIRSF004640">
    <property type="entry name" value="IspG"/>
    <property type="match status" value="1"/>
</dbReference>
<evidence type="ECO:0000313" key="10">
    <source>
        <dbReference type="EMBL" id="KVW99457.1"/>
    </source>
</evidence>
<dbReference type="PATRIC" id="fig|36861.3.peg.3105"/>
<dbReference type="InterPro" id="IPR045854">
    <property type="entry name" value="NO2/SO3_Rdtase_4Fe4S_sf"/>
</dbReference>
<keyword evidence="5 7" id="KW-0411">Iron-sulfur</keyword>
<dbReference type="FunFam" id="3.20.20.20:FF:000001">
    <property type="entry name" value="4-hydroxy-3-methylbut-2-en-1-yl diphosphate synthase (flavodoxin)"/>
    <property type="match status" value="1"/>
</dbReference>
<dbReference type="HAMAP" id="MF_00159">
    <property type="entry name" value="IspG"/>
    <property type="match status" value="1"/>
</dbReference>
<dbReference type="GO" id="GO:0016114">
    <property type="term" value="P:terpenoid biosynthetic process"/>
    <property type="evidence" value="ECO:0007669"/>
    <property type="project" value="InterPro"/>
</dbReference>
<dbReference type="PANTHER" id="PTHR30454:SF0">
    <property type="entry name" value="4-HYDROXY-3-METHYLBUT-2-EN-1-YL DIPHOSPHATE SYNTHASE (FERREDOXIN), CHLOROPLASTIC"/>
    <property type="match status" value="1"/>
</dbReference>
<accession>A0A106BVK8</accession>
<dbReference type="EMBL" id="LDUG01000006">
    <property type="protein sequence ID" value="KVW99457.1"/>
    <property type="molecule type" value="Genomic_DNA"/>
</dbReference>
<dbReference type="UniPathway" id="UPA00056">
    <property type="reaction ID" value="UER00096"/>
</dbReference>
<evidence type="ECO:0000256" key="5">
    <source>
        <dbReference type="ARBA" id="ARBA00023014"/>
    </source>
</evidence>
<dbReference type="OrthoDB" id="9803214at2"/>
<dbReference type="InterPro" id="IPR058578">
    <property type="entry name" value="IspG_TIM"/>
</dbReference>
<keyword evidence="3 7" id="KW-0560">Oxidoreductase</keyword>
<organism evidence="10 11">
    <name type="scientific">Thiobacillus denitrificans</name>
    <dbReference type="NCBI Taxonomy" id="36861"/>
    <lineage>
        <taxon>Bacteria</taxon>
        <taxon>Pseudomonadati</taxon>
        <taxon>Pseudomonadota</taxon>
        <taxon>Betaproteobacteria</taxon>
        <taxon>Nitrosomonadales</taxon>
        <taxon>Thiobacillaceae</taxon>
        <taxon>Thiobacillus</taxon>
    </lineage>
</organism>
<feature type="binding site" evidence="7">
    <location>
        <position position="302"/>
    </location>
    <ligand>
        <name>[4Fe-4S] cluster</name>
        <dbReference type="ChEBI" id="CHEBI:49883"/>
    </ligand>
</feature>
<keyword evidence="11" id="KW-1185">Reference proteome</keyword>
<keyword evidence="2 7" id="KW-0479">Metal-binding</keyword>
<dbReference type="Gene3D" id="3.20.20.20">
    <property type="entry name" value="Dihydropteroate synthase-like"/>
    <property type="match status" value="1"/>
</dbReference>
<feature type="binding site" evidence="7">
    <location>
        <position position="345"/>
    </location>
    <ligand>
        <name>[4Fe-4S] cluster</name>
        <dbReference type="ChEBI" id="CHEBI:49883"/>
    </ligand>
</feature>
<evidence type="ECO:0000256" key="2">
    <source>
        <dbReference type="ARBA" id="ARBA00022723"/>
    </source>
</evidence>
<dbReference type="GO" id="GO:0141197">
    <property type="term" value="F:4-hydroxy-3-methylbut-2-enyl-diphosphate synthase activity (flavodoxin)"/>
    <property type="evidence" value="ECO:0007669"/>
    <property type="project" value="UniProtKB-EC"/>
</dbReference>
<evidence type="ECO:0000256" key="7">
    <source>
        <dbReference type="HAMAP-Rule" id="MF_00159"/>
    </source>
</evidence>
<dbReference type="Gene3D" id="3.30.413.10">
    <property type="entry name" value="Sulfite Reductase Hemoprotein, domain 1"/>
    <property type="match status" value="1"/>
</dbReference>
<dbReference type="eggNOG" id="COG0821">
    <property type="taxonomic scope" value="Bacteria"/>
</dbReference>
<dbReference type="FunFam" id="3.30.413.10:FF:000012">
    <property type="entry name" value="4-hydroxy-3-methylbut-2-en-1-yl diphosphate synthase (flavodoxin)"/>
    <property type="match status" value="1"/>
</dbReference>
<dbReference type="Proteomes" id="UP000064243">
    <property type="component" value="Unassembled WGS sequence"/>
</dbReference>
<comment type="pathway">
    <text evidence="7">Isoprenoid biosynthesis; isopentenyl diphosphate biosynthesis via DXP pathway; isopentenyl diphosphate from 1-deoxy-D-xylulose 5-phosphate: step 5/6.</text>
</comment>
<dbReference type="NCBIfam" id="TIGR00612">
    <property type="entry name" value="ispG_gcpE"/>
    <property type="match status" value="1"/>
</dbReference>
<dbReference type="AlphaFoldDB" id="A0A106BVK8"/>
<dbReference type="InterPro" id="IPR011005">
    <property type="entry name" value="Dihydropteroate_synth-like_sf"/>
</dbReference>
<feature type="domain" description="IspG C-terminal" evidence="9">
    <location>
        <begin position="296"/>
        <end position="397"/>
    </location>
</feature>
<dbReference type="SUPFAM" id="SSF56014">
    <property type="entry name" value="Nitrite and sulphite reductase 4Fe-4S domain-like"/>
    <property type="match status" value="1"/>
</dbReference>
<feature type="binding site" evidence="7">
    <location>
        <position position="299"/>
    </location>
    <ligand>
        <name>[4Fe-4S] cluster</name>
        <dbReference type="ChEBI" id="CHEBI:49883"/>
    </ligand>
</feature>
<name>A0A106BVK8_THIDE</name>
<dbReference type="InterPro" id="IPR016425">
    <property type="entry name" value="IspG_bac"/>
</dbReference>
<sequence>MMSKIVRRPTRQVRIGHVLVGGDAPVVVQSMTNTDTVDITGTVRQVQALAEAGSELVRLTVNTLEAAAAVPRIRERLDVLGCRVPLIGDFHFNGHKLLTQVPECAEALSKLRINPGNIGRGNKRDEQFATLIEVACRYDKPVRIGVNWGSLDQALAVRMMDDNARLAQPEDAEVVMRRAMVASALESAKKAEALGLGGDKIILSCKMSRVQDLIAVYRDLAAQCDYPLHLGLTEAGMGSKGIVASTAALAVLLQEGIGDTIRISLTPEPGGDRTQEVRVGQEILQALGLRAFTPQVTACPGCGRTTSTVFQELAQDIETYLRNQMPLWRSQYSGVESMQVAVMGCVVNGPGESKHANIGISLPGTGEVPVAPVYVDGEKTVTLKGDRIAADFQAIVEDYVRTRYGVAAR</sequence>
<comment type="catalytic activity">
    <reaction evidence="7">
        <text>(2E)-4-hydroxy-3-methylbut-2-enyl diphosphate + oxidized [flavodoxin] + H2O + 2 H(+) = 2-C-methyl-D-erythritol 2,4-cyclic diphosphate + reduced [flavodoxin]</text>
        <dbReference type="Rhea" id="RHEA:43604"/>
        <dbReference type="Rhea" id="RHEA-COMP:10622"/>
        <dbReference type="Rhea" id="RHEA-COMP:10623"/>
        <dbReference type="ChEBI" id="CHEBI:15377"/>
        <dbReference type="ChEBI" id="CHEBI:15378"/>
        <dbReference type="ChEBI" id="CHEBI:57618"/>
        <dbReference type="ChEBI" id="CHEBI:58210"/>
        <dbReference type="ChEBI" id="CHEBI:58483"/>
        <dbReference type="ChEBI" id="CHEBI:128753"/>
        <dbReference type="EC" id="1.17.7.3"/>
    </reaction>
</comment>
<dbReference type="GO" id="GO:0005506">
    <property type="term" value="F:iron ion binding"/>
    <property type="evidence" value="ECO:0007669"/>
    <property type="project" value="InterPro"/>
</dbReference>
<evidence type="ECO:0000259" key="8">
    <source>
        <dbReference type="Pfam" id="PF04551"/>
    </source>
</evidence>
<comment type="similarity">
    <text evidence="7">Belongs to the IspG family.</text>
</comment>